<sequence>MTPIDWLSIETEFRKGIESNRKIGDRFGVSEASIRRRAKKYGWVRDGATIKRERVKAHFAGKAEPDIVGQPKAVAEAIMEAADEDIRDMDMGLQNARLALQLVNKTLRTIKMDERSIRMLMLDAKNLKLLTDTNRTNIDIIRRIRGLDDPNRKDDDMTETELDARIAELSKKL</sequence>
<reference evidence="1" key="1">
    <citation type="submission" date="2021-08" db="EMBL/GenBank/DDBJ databases">
        <authorList>
            <person name="Sakaguchi M."/>
            <person name="Kikuchi T."/>
            <person name="Urbanczyk H."/>
        </authorList>
    </citation>
    <scope>NUCLEOTIDE SEQUENCE</scope>
    <source>
        <strain evidence="1">020920N</strain>
    </source>
</reference>
<name>A0ABY4WNF0_9GAMM</name>
<dbReference type="RefSeq" id="WP_251875145.1">
    <property type="nucleotide sequence ID" value="NZ_CP082275.1"/>
</dbReference>
<protein>
    <recommendedName>
        <fullName evidence="3">Terminase</fullName>
    </recommendedName>
</protein>
<keyword evidence="2" id="KW-1185">Reference proteome</keyword>
<evidence type="ECO:0008006" key="3">
    <source>
        <dbReference type="Google" id="ProtNLM"/>
    </source>
</evidence>
<dbReference type="Proteomes" id="UP001056255">
    <property type="component" value="Chromosome I"/>
</dbReference>
<proteinExistence type="predicted"/>
<evidence type="ECO:0000313" key="2">
    <source>
        <dbReference type="Proteomes" id="UP001056255"/>
    </source>
</evidence>
<evidence type="ECO:0000313" key="1">
    <source>
        <dbReference type="EMBL" id="USH01096.1"/>
    </source>
</evidence>
<dbReference type="EMBL" id="CP082275">
    <property type="protein sequence ID" value="USH01096.1"/>
    <property type="molecule type" value="Genomic_DNA"/>
</dbReference>
<gene>
    <name evidence="1" type="ORF">K6Q96_09090</name>
</gene>
<accession>A0ABY4WNF0</accession>
<organism evidence="1 2">
    <name type="scientific">Grimontia kaedaensis</name>
    <dbReference type="NCBI Taxonomy" id="2872157"/>
    <lineage>
        <taxon>Bacteria</taxon>
        <taxon>Pseudomonadati</taxon>
        <taxon>Pseudomonadota</taxon>
        <taxon>Gammaproteobacteria</taxon>
        <taxon>Vibrionales</taxon>
        <taxon>Vibrionaceae</taxon>
        <taxon>Grimontia</taxon>
    </lineage>
</organism>